<dbReference type="AlphaFoldDB" id="A0A246JFT3"/>
<keyword evidence="6" id="KW-0472">Membrane</keyword>
<evidence type="ECO:0008006" key="11">
    <source>
        <dbReference type="Google" id="ProtNLM"/>
    </source>
</evidence>
<sequence>MRNRQEVRSIMETLRSLRIGTRLSIAFATLLTLLCFVAWFGSVQLSKINDNVKDLNTNWLPSVALLGQMQSAADSARRASMSAAVELDDAGRKAAVGQREAALRDFQRAAREYEPTITGDEERALYVAIQQAWQQYVTADGEIQSVIAKGESAHEEARKLVTGRANALFQVLSVAIDKDVTFNRNGGDVAGQDAANSYTRGMRTSIVAVVVALALGAALARLVTRSITGPIAQAVRVSEEVSMGNLTLDLQARERDEPADLLRAMARMVEQLGSLVGQVRDSSGSIATGSQQIAQGNADLSQRTETQASSLQQTAASMAELTSSVAQNAGAADEASRMAARASGAAGEGGKAVTELVQTMQGISESSRRIEDIIGVIDAIAFQTNILSLNAAVEAARAGEQGRGFAVVASEVRALAQRSAGAAKEIKTLIQTSGQRVEVGARQAQDAGDTIRRVVEEVGQVNALIREISNATQEQNGGIQQVGSAVTHLDSVTQQNAALVEESAAAAESLNSQAQHLAQLVSQFRLRTA</sequence>
<keyword evidence="6" id="KW-1133">Transmembrane helix</keyword>
<organism evidence="9 10">
    <name type="scientific">Roseateles aquatilis</name>
    <dbReference type="NCBI Taxonomy" id="431061"/>
    <lineage>
        <taxon>Bacteria</taxon>
        <taxon>Pseudomonadati</taxon>
        <taxon>Pseudomonadota</taxon>
        <taxon>Betaproteobacteria</taxon>
        <taxon>Burkholderiales</taxon>
        <taxon>Sphaerotilaceae</taxon>
        <taxon>Roseateles</taxon>
    </lineage>
</organism>
<dbReference type="SMART" id="SM00283">
    <property type="entry name" value="MA"/>
    <property type="match status" value="1"/>
</dbReference>
<dbReference type="PROSITE" id="PS50885">
    <property type="entry name" value="HAMP"/>
    <property type="match status" value="1"/>
</dbReference>
<protein>
    <recommendedName>
        <fullName evidence="11">Methyl-accepting chemotaxis protein</fullName>
    </recommendedName>
</protein>
<comment type="similarity">
    <text evidence="3">Belongs to the methyl-accepting chemotaxis (MCP) protein family.</text>
</comment>
<dbReference type="GO" id="GO:0005886">
    <property type="term" value="C:plasma membrane"/>
    <property type="evidence" value="ECO:0007669"/>
    <property type="project" value="TreeGrafter"/>
</dbReference>
<dbReference type="Pfam" id="PF00015">
    <property type="entry name" value="MCPsignal"/>
    <property type="match status" value="1"/>
</dbReference>
<feature type="domain" description="HAMP" evidence="8">
    <location>
        <begin position="225"/>
        <end position="277"/>
    </location>
</feature>
<evidence type="ECO:0000256" key="2">
    <source>
        <dbReference type="ARBA" id="ARBA00022481"/>
    </source>
</evidence>
<dbReference type="PANTHER" id="PTHR43531">
    <property type="entry name" value="PROTEIN ICFG"/>
    <property type="match status" value="1"/>
</dbReference>
<feature type="region of interest" description="Disordered" evidence="5">
    <location>
        <begin position="287"/>
        <end position="315"/>
    </location>
</feature>
<dbReference type="InterPro" id="IPR024478">
    <property type="entry name" value="HlyB_4HB_MCP"/>
</dbReference>
<evidence type="ECO:0000259" key="8">
    <source>
        <dbReference type="PROSITE" id="PS50885"/>
    </source>
</evidence>
<dbReference type="Gene3D" id="1.10.287.950">
    <property type="entry name" value="Methyl-accepting chemotaxis protein"/>
    <property type="match status" value="1"/>
</dbReference>
<dbReference type="SUPFAM" id="SSF58104">
    <property type="entry name" value="Methyl-accepting chemotaxis protein (MCP) signaling domain"/>
    <property type="match status" value="1"/>
</dbReference>
<evidence type="ECO:0000259" key="7">
    <source>
        <dbReference type="PROSITE" id="PS50111"/>
    </source>
</evidence>
<dbReference type="GO" id="GO:0004888">
    <property type="term" value="F:transmembrane signaling receptor activity"/>
    <property type="evidence" value="ECO:0007669"/>
    <property type="project" value="InterPro"/>
</dbReference>
<comment type="subcellular location">
    <subcellularLocation>
        <location evidence="1">Membrane</location>
    </subcellularLocation>
</comment>
<keyword evidence="10" id="KW-1185">Reference proteome</keyword>
<evidence type="ECO:0000256" key="6">
    <source>
        <dbReference type="SAM" id="Phobius"/>
    </source>
</evidence>
<dbReference type="EMBL" id="NIOF01000003">
    <property type="protein sequence ID" value="OWQ91479.1"/>
    <property type="molecule type" value="Genomic_DNA"/>
</dbReference>
<dbReference type="CDD" id="cd11386">
    <property type="entry name" value="MCP_signal"/>
    <property type="match status" value="1"/>
</dbReference>
<dbReference type="Proteomes" id="UP000197468">
    <property type="component" value="Unassembled WGS sequence"/>
</dbReference>
<dbReference type="Pfam" id="PF12729">
    <property type="entry name" value="4HB_MCP_1"/>
    <property type="match status" value="1"/>
</dbReference>
<dbReference type="PRINTS" id="PR00260">
    <property type="entry name" value="CHEMTRNSDUCR"/>
</dbReference>
<evidence type="ECO:0000256" key="4">
    <source>
        <dbReference type="PROSITE-ProRule" id="PRU00284"/>
    </source>
</evidence>
<evidence type="ECO:0000256" key="1">
    <source>
        <dbReference type="ARBA" id="ARBA00004370"/>
    </source>
</evidence>
<feature type="domain" description="Methyl-accepting transducer" evidence="7">
    <location>
        <begin position="282"/>
        <end position="511"/>
    </location>
</feature>
<dbReference type="InterPro" id="IPR004090">
    <property type="entry name" value="Chemotax_Me-accpt_rcpt"/>
</dbReference>
<dbReference type="PANTHER" id="PTHR43531:SF14">
    <property type="entry name" value="METHYL-ACCEPTING CHEMOTAXIS PROTEIN I-RELATED"/>
    <property type="match status" value="1"/>
</dbReference>
<dbReference type="InterPro" id="IPR051310">
    <property type="entry name" value="MCP_chemotaxis"/>
</dbReference>
<dbReference type="PROSITE" id="PS50111">
    <property type="entry name" value="CHEMOTAXIS_TRANSDUC_2"/>
    <property type="match status" value="1"/>
</dbReference>
<feature type="transmembrane region" description="Helical" evidence="6">
    <location>
        <begin position="21"/>
        <end position="41"/>
    </location>
</feature>
<keyword evidence="6" id="KW-0812">Transmembrane</keyword>
<comment type="caution">
    <text evidence="9">The sequence shown here is derived from an EMBL/GenBank/DDBJ whole genome shotgun (WGS) entry which is preliminary data.</text>
</comment>
<keyword evidence="2" id="KW-0488">Methylation</keyword>
<gene>
    <name evidence="9" type="ORF">CDN99_10025</name>
</gene>
<evidence type="ECO:0000256" key="3">
    <source>
        <dbReference type="ARBA" id="ARBA00029447"/>
    </source>
</evidence>
<dbReference type="SMART" id="SM00304">
    <property type="entry name" value="HAMP"/>
    <property type="match status" value="1"/>
</dbReference>
<name>A0A246JFT3_9BURK</name>
<dbReference type="InterPro" id="IPR004089">
    <property type="entry name" value="MCPsignal_dom"/>
</dbReference>
<dbReference type="FunFam" id="1.10.287.950:FF:000001">
    <property type="entry name" value="Methyl-accepting chemotaxis sensory transducer"/>
    <property type="match status" value="1"/>
</dbReference>
<keyword evidence="4" id="KW-0807">Transducer</keyword>
<reference evidence="9 10" key="1">
    <citation type="journal article" date="2008" name="Int. J. Syst. Evol. Microbiol.">
        <title>Description of Roseateles aquatilis sp. nov. and Roseateles terrae sp. nov., in the class Betaproteobacteria, and emended description of the genus Roseateles.</title>
        <authorList>
            <person name="Gomila M."/>
            <person name="Bowien B."/>
            <person name="Falsen E."/>
            <person name="Moore E.R."/>
            <person name="Lalucat J."/>
        </authorList>
    </citation>
    <scope>NUCLEOTIDE SEQUENCE [LARGE SCALE GENOMIC DNA]</scope>
    <source>
        <strain evidence="9 10">CCUG 48205</strain>
    </source>
</reference>
<dbReference type="CDD" id="cd06225">
    <property type="entry name" value="HAMP"/>
    <property type="match status" value="1"/>
</dbReference>
<dbReference type="GO" id="GO:0007165">
    <property type="term" value="P:signal transduction"/>
    <property type="evidence" value="ECO:0007669"/>
    <property type="project" value="UniProtKB-KW"/>
</dbReference>
<evidence type="ECO:0000313" key="9">
    <source>
        <dbReference type="EMBL" id="OWQ91479.1"/>
    </source>
</evidence>
<evidence type="ECO:0000313" key="10">
    <source>
        <dbReference type="Proteomes" id="UP000197468"/>
    </source>
</evidence>
<evidence type="ECO:0000256" key="5">
    <source>
        <dbReference type="SAM" id="MobiDB-lite"/>
    </source>
</evidence>
<dbReference type="GO" id="GO:0006935">
    <property type="term" value="P:chemotaxis"/>
    <property type="evidence" value="ECO:0007669"/>
    <property type="project" value="InterPro"/>
</dbReference>
<dbReference type="InterPro" id="IPR003660">
    <property type="entry name" value="HAMP_dom"/>
</dbReference>
<proteinExistence type="inferred from homology"/>
<accession>A0A246JFT3</accession>